<dbReference type="OrthoDB" id="5985125at2759"/>
<organism evidence="1 2">
    <name type="scientific">Paramuricea clavata</name>
    <name type="common">Red gorgonian</name>
    <name type="synonym">Violescent sea-whip</name>
    <dbReference type="NCBI Taxonomy" id="317549"/>
    <lineage>
        <taxon>Eukaryota</taxon>
        <taxon>Metazoa</taxon>
        <taxon>Cnidaria</taxon>
        <taxon>Anthozoa</taxon>
        <taxon>Octocorallia</taxon>
        <taxon>Malacalcyonacea</taxon>
        <taxon>Plexauridae</taxon>
        <taxon>Paramuricea</taxon>
    </lineage>
</organism>
<dbReference type="EMBL" id="CACRXK020020844">
    <property type="protein sequence ID" value="CAB4035230.1"/>
    <property type="molecule type" value="Genomic_DNA"/>
</dbReference>
<comment type="caution">
    <text evidence="1">The sequence shown here is derived from an EMBL/GenBank/DDBJ whole genome shotgun (WGS) entry which is preliminary data.</text>
</comment>
<dbReference type="AlphaFoldDB" id="A0A6S7K0N3"/>
<dbReference type="InterPro" id="IPR000477">
    <property type="entry name" value="RT_dom"/>
</dbReference>
<dbReference type="PROSITE" id="PS50878">
    <property type="entry name" value="RT_POL"/>
    <property type="match status" value="1"/>
</dbReference>
<protein>
    <submittedName>
        <fullName evidence="1">Uncharacterized protein</fullName>
    </submittedName>
</protein>
<dbReference type="InterPro" id="IPR043502">
    <property type="entry name" value="DNA/RNA_pol_sf"/>
</dbReference>
<keyword evidence="2" id="KW-1185">Reference proteome</keyword>
<gene>
    <name evidence="1" type="ORF">PACLA_8A015873</name>
</gene>
<sequence length="531" mass="60578">KIPLEKITTVNTLPHYAIFTIKKACGGPSYTSIKKFNFRPTQFSLKLWTLFAFGPDLDSKMFNLYVNPLSILRSEIYKKFSVKITCINTLISPYGFQIWILSIVLISYEIACENDGSYFIIGGLIYAFSGYRLGLYGPALCSESDGGQPQIVDPPPPITFADFHCCVFGTHIHARNTLNPSIFKYFTNKFKVLLRYILLYNFSSAIQIQIQGQTILMFSNTFDIHSSQGTWTLQERNYQRGVTNSLPRLTQRRISRGDWGSSPRFFRNKDHRVRVAVGNLSAHALHFARFKRKRLGANESIISQKQRLANTIKTIMKINPHKASGIDKISARLLRIVAPVIAPSITRIINMSLSTGKFPSRWKTAMVTPLYKKGTECDPSNYRPISVLPILSKVIERHFHDSLYAFLNENNLSYTRQSGFRRGHSTETTLIKIIDELLFNLDKDKVSGMVLIDYCKAFDMVDHELLLKKLEVYGIVNHELQWCQSYLLNRKQVVRLGGKMSSEVVMKYGVPQGSILGPLFFILFINDLPLH</sequence>
<dbReference type="CDD" id="cd01650">
    <property type="entry name" value="RT_nLTR_like"/>
    <property type="match status" value="1"/>
</dbReference>
<evidence type="ECO:0000313" key="1">
    <source>
        <dbReference type="EMBL" id="CAB4035230.1"/>
    </source>
</evidence>
<dbReference type="SUPFAM" id="SSF56672">
    <property type="entry name" value="DNA/RNA polymerases"/>
    <property type="match status" value="1"/>
</dbReference>
<evidence type="ECO:0000313" key="2">
    <source>
        <dbReference type="Proteomes" id="UP001152795"/>
    </source>
</evidence>
<reference evidence="1" key="1">
    <citation type="submission" date="2020-04" db="EMBL/GenBank/DDBJ databases">
        <authorList>
            <person name="Alioto T."/>
            <person name="Alioto T."/>
            <person name="Gomez Garrido J."/>
        </authorList>
    </citation>
    <scope>NUCLEOTIDE SEQUENCE</scope>
    <source>
        <strain evidence="1">A484AB</strain>
    </source>
</reference>
<name>A0A6S7K0N3_PARCT</name>
<dbReference type="Pfam" id="PF00078">
    <property type="entry name" value="RVT_1"/>
    <property type="match status" value="1"/>
</dbReference>
<feature type="non-terminal residue" evidence="1">
    <location>
        <position position="531"/>
    </location>
</feature>
<accession>A0A6S7K0N3</accession>
<dbReference type="Proteomes" id="UP001152795">
    <property type="component" value="Unassembled WGS sequence"/>
</dbReference>
<feature type="non-terminal residue" evidence="1">
    <location>
        <position position="1"/>
    </location>
</feature>
<proteinExistence type="predicted"/>
<dbReference type="PANTHER" id="PTHR33332">
    <property type="entry name" value="REVERSE TRANSCRIPTASE DOMAIN-CONTAINING PROTEIN"/>
    <property type="match status" value="1"/>
</dbReference>